<gene>
    <name evidence="3" type="ORF">SAMN05216598_2239</name>
</gene>
<dbReference type="Pfam" id="PF09848">
    <property type="entry name" value="SLFN-g3_helicase"/>
    <property type="match status" value="1"/>
</dbReference>
<dbReference type="AlphaFoldDB" id="A0A1H1TVD9"/>
<dbReference type="GeneID" id="300207224"/>
<evidence type="ECO:0000259" key="2">
    <source>
        <dbReference type="Pfam" id="PF09848"/>
    </source>
</evidence>
<reference evidence="4" key="1">
    <citation type="submission" date="2016-10" db="EMBL/GenBank/DDBJ databases">
        <authorList>
            <person name="Varghese N."/>
            <person name="Submissions S."/>
        </authorList>
    </citation>
    <scope>NUCLEOTIDE SEQUENCE [LARGE SCALE GENOMIC DNA]</scope>
    <source>
        <strain evidence="4">ATCC 23835</strain>
    </source>
</reference>
<accession>A0A1H1TVD9</accession>
<dbReference type="EMBL" id="LT629777">
    <property type="protein sequence ID" value="SDS64061.1"/>
    <property type="molecule type" value="Genomic_DNA"/>
</dbReference>
<evidence type="ECO:0000313" key="4">
    <source>
        <dbReference type="Proteomes" id="UP000199524"/>
    </source>
</evidence>
<keyword evidence="4" id="KW-1185">Reference proteome</keyword>
<name>A0A1H1TVD9_9PSED</name>
<proteinExistence type="predicted"/>
<organism evidence="3 4">
    <name type="scientific">Pseudomonas asplenii</name>
    <dbReference type="NCBI Taxonomy" id="53407"/>
    <lineage>
        <taxon>Bacteria</taxon>
        <taxon>Pseudomonadati</taxon>
        <taxon>Pseudomonadota</taxon>
        <taxon>Gammaproteobacteria</taxon>
        <taxon>Pseudomonadales</taxon>
        <taxon>Pseudomonadaceae</taxon>
        <taxon>Pseudomonas</taxon>
    </lineage>
</organism>
<evidence type="ECO:0000313" key="3">
    <source>
        <dbReference type="EMBL" id="SDS64061.1"/>
    </source>
</evidence>
<protein>
    <recommendedName>
        <fullName evidence="5">Schlafen group 3-like DNA/RNA helicase domain-containing protein</fullName>
    </recommendedName>
</protein>
<dbReference type="Pfam" id="PF08378">
    <property type="entry name" value="NERD"/>
    <property type="match status" value="1"/>
</dbReference>
<sequence length="583" mass="65553">MAALATLKIEDFCLEAAKPEFIERLCKDFALTFPDSELSASETRSWRNSLPELAKLLLQQQPPLQGHILIEYPMPIGSERADCILIGESESGLEIIVIELKQWTQGSVKLRANHGLTWLEVAASEPYTSKHPCEQVNIYRSALEHALNFGDFKPIINTLVFLHNYQEKPKEEVLRANEFSSHVSSSLLRSLNHGEQDAALLLSRLKRPTQALAHLTSPQRKYSDAFILNFSEKLNCSDLFKATGQQTHAFKKIAPLVQQVQTNTCVIIHGLVGTGKTVLAMKLVQHLMKLGKNPKYYVKSAAIGQCIKGLDFAVNGRAVTPYLVVDEAHRLTKATAAGLMDNKHLIVFFIDDSQWISPDENCRSNDIQQMAHARGYHVITHVLDEQLRCRGANSYVDWVYDLVFGAATQAYSSVPEFSVQLAESPQAMEDHLREQAQGNASGRIVAGYCWHWQTERTPGVGTDIHIGPWQARWNQKMAFKEWNQLVGYHEEVGAIYTVQGFEYDYVGVILGPDIVLRNGRIEIDPSCNADRRLSNMRTDPAVREQVIRNIYYVLLTRARRGVVLYAVDPALQQFLLTNVNGEG</sequence>
<feature type="domain" description="Schlafen group 3-like DNA/RNA helicase" evidence="2">
    <location>
        <begin position="322"/>
        <end position="568"/>
    </location>
</feature>
<dbReference type="InterPro" id="IPR018647">
    <property type="entry name" value="SLFN_3-like_DNA/RNA_helicase"/>
</dbReference>
<feature type="domain" description="NERD" evidence="1">
    <location>
        <begin position="57"/>
        <end position="161"/>
    </location>
</feature>
<dbReference type="RefSeq" id="WP_090204785.1">
    <property type="nucleotide sequence ID" value="NZ_LT629777.1"/>
</dbReference>
<evidence type="ECO:0008006" key="5">
    <source>
        <dbReference type="Google" id="ProtNLM"/>
    </source>
</evidence>
<dbReference type="InterPro" id="IPR011528">
    <property type="entry name" value="NERD"/>
</dbReference>
<dbReference type="Gene3D" id="3.40.50.300">
    <property type="entry name" value="P-loop containing nucleotide triphosphate hydrolases"/>
    <property type="match status" value="1"/>
</dbReference>
<dbReference type="SUPFAM" id="SSF52540">
    <property type="entry name" value="P-loop containing nucleoside triphosphate hydrolases"/>
    <property type="match status" value="1"/>
</dbReference>
<dbReference type="InterPro" id="IPR027417">
    <property type="entry name" value="P-loop_NTPase"/>
</dbReference>
<dbReference type="Proteomes" id="UP000199524">
    <property type="component" value="Chromosome I"/>
</dbReference>
<evidence type="ECO:0000259" key="1">
    <source>
        <dbReference type="Pfam" id="PF08378"/>
    </source>
</evidence>